<gene>
    <name evidence="1" type="ORF">TWF730_009949</name>
</gene>
<organism evidence="1 2">
    <name type="scientific">Orbilia blumenaviensis</name>
    <dbReference type="NCBI Taxonomy" id="1796055"/>
    <lineage>
        <taxon>Eukaryota</taxon>
        <taxon>Fungi</taxon>
        <taxon>Dikarya</taxon>
        <taxon>Ascomycota</taxon>
        <taxon>Pezizomycotina</taxon>
        <taxon>Orbiliomycetes</taxon>
        <taxon>Orbiliales</taxon>
        <taxon>Orbiliaceae</taxon>
        <taxon>Orbilia</taxon>
    </lineage>
</organism>
<evidence type="ECO:0000313" key="2">
    <source>
        <dbReference type="Proteomes" id="UP001373714"/>
    </source>
</evidence>
<sequence>MFSSRPQYLRYMGRVDFWDIYYDVKNLMRQKSGEYVLSSTPGWGKSYILAVLACLLLRQEKVIFIPDYGRFSESSFYQVKRSFVLAYVEDGEKLSQIQTLDGWEGLIAFVDHEHRMGIRHTYIVDGARAEGLDGVQGESRGGNMLNEGSIWNMDWPFVEILRRISHGQILIRSSNRPITIAHELRSNYTDGRFYFGGLSPVEMESWWRFCEVFQLLPNMLLFETTDGDVNDEETVALRRCELQILTGCNFHLLEAIVRFKPWADAQNIQHGYNTFLSYMVGFMNHDPFISARKGLGSIARKVKAINSNAIFRFRQCCALLEPVTKYPELTQECLEVLLDPRFFRLTRDDTVQASSGWVWDVLVNGGFDY</sequence>
<protein>
    <submittedName>
        <fullName evidence="1">Uncharacterized protein</fullName>
    </submittedName>
</protein>
<dbReference type="EMBL" id="JAVHNS010000007">
    <property type="protein sequence ID" value="KAK6349198.1"/>
    <property type="molecule type" value="Genomic_DNA"/>
</dbReference>
<evidence type="ECO:0000313" key="1">
    <source>
        <dbReference type="EMBL" id="KAK6349198.1"/>
    </source>
</evidence>
<accession>A0AAV9UUP6</accession>
<proteinExistence type="predicted"/>
<comment type="caution">
    <text evidence="1">The sequence shown here is derived from an EMBL/GenBank/DDBJ whole genome shotgun (WGS) entry which is preliminary data.</text>
</comment>
<reference evidence="1 2" key="1">
    <citation type="submission" date="2019-10" db="EMBL/GenBank/DDBJ databases">
        <authorList>
            <person name="Palmer J.M."/>
        </authorList>
    </citation>
    <scope>NUCLEOTIDE SEQUENCE [LARGE SCALE GENOMIC DNA]</scope>
    <source>
        <strain evidence="1 2">TWF730</strain>
    </source>
</reference>
<keyword evidence="2" id="KW-1185">Reference proteome</keyword>
<name>A0AAV9UUP6_9PEZI</name>
<dbReference type="Proteomes" id="UP001373714">
    <property type="component" value="Unassembled WGS sequence"/>
</dbReference>
<dbReference type="AlphaFoldDB" id="A0AAV9UUP6"/>